<name>A0A031LRQ4_9CREN</name>
<sequence length="77" mass="9076">MQIEEKRNIVFPHLEVLLKTIDAIYPIIFVVLVKDWNKSIEVDVNGTILYLAPVFRFHDLTLTPRKIYFTSQTIHYG</sequence>
<proteinExistence type="predicted"/>
<organism evidence="1 2">
    <name type="scientific">Candidatus Acidianus copahuensis</name>
    <dbReference type="NCBI Taxonomy" id="1160895"/>
    <lineage>
        <taxon>Archaea</taxon>
        <taxon>Thermoproteota</taxon>
        <taxon>Thermoprotei</taxon>
        <taxon>Sulfolobales</taxon>
        <taxon>Sulfolobaceae</taxon>
        <taxon>Acidianus</taxon>
    </lineage>
</organism>
<protein>
    <submittedName>
        <fullName evidence="1">Uncharacterized protein</fullName>
    </submittedName>
</protein>
<reference evidence="1 2" key="1">
    <citation type="submission" date="2014-03" db="EMBL/GenBank/DDBJ databases">
        <title>Draft genome sequence of the novel thermoacidophilic archaea Acidianus copahuensis ALE1 strain, isolated from Copahue volcanic area in Neuquen Argentina.</title>
        <authorList>
            <person name="Urbieta M.S."/>
            <person name="Rascovan N."/>
            <person name="Castro C."/>
            <person name="Revale S."/>
            <person name="Giaveno M.A."/>
            <person name="Vazquez M.P."/>
            <person name="Donati E.R."/>
        </authorList>
    </citation>
    <scope>NUCLEOTIDE SEQUENCE [LARGE SCALE GENOMIC DNA]</scope>
    <source>
        <strain evidence="1 2">ALE1</strain>
    </source>
</reference>
<dbReference type="AlphaFoldDB" id="A0A031LRQ4"/>
<accession>A0A031LRQ4</accession>
<evidence type="ECO:0000313" key="1">
    <source>
        <dbReference type="EMBL" id="EZQ10501.1"/>
    </source>
</evidence>
<dbReference type="Proteomes" id="UP000024332">
    <property type="component" value="Unassembled WGS sequence"/>
</dbReference>
<comment type="caution">
    <text evidence="1">The sequence shown here is derived from an EMBL/GenBank/DDBJ whole genome shotgun (WGS) entry which is preliminary data.</text>
</comment>
<dbReference type="RefSeq" id="WP_048099129.1">
    <property type="nucleotide sequence ID" value="NZ_JFZT01000022.1"/>
</dbReference>
<keyword evidence="2" id="KW-1185">Reference proteome</keyword>
<evidence type="ECO:0000313" key="2">
    <source>
        <dbReference type="Proteomes" id="UP000024332"/>
    </source>
</evidence>
<gene>
    <name evidence="1" type="ORF">CM19_04115</name>
</gene>
<dbReference type="EMBL" id="JFZT01000022">
    <property type="protein sequence ID" value="EZQ10501.1"/>
    <property type="molecule type" value="Genomic_DNA"/>
</dbReference>